<reference evidence="1" key="1">
    <citation type="submission" date="2020-12" db="EMBL/GenBank/DDBJ databases">
        <authorList>
            <person name="Iha C."/>
        </authorList>
    </citation>
    <scope>NUCLEOTIDE SEQUENCE</scope>
</reference>
<evidence type="ECO:0000313" key="2">
    <source>
        <dbReference type="Proteomes" id="UP000708148"/>
    </source>
</evidence>
<dbReference type="Proteomes" id="UP000708148">
    <property type="component" value="Unassembled WGS sequence"/>
</dbReference>
<name>A0A8S1J276_9CHLO</name>
<organism evidence="1 2">
    <name type="scientific">Ostreobium quekettii</name>
    <dbReference type="NCBI Taxonomy" id="121088"/>
    <lineage>
        <taxon>Eukaryota</taxon>
        <taxon>Viridiplantae</taxon>
        <taxon>Chlorophyta</taxon>
        <taxon>core chlorophytes</taxon>
        <taxon>Ulvophyceae</taxon>
        <taxon>TCBD clade</taxon>
        <taxon>Bryopsidales</taxon>
        <taxon>Ostreobineae</taxon>
        <taxon>Ostreobiaceae</taxon>
        <taxon>Ostreobium</taxon>
    </lineage>
</organism>
<protein>
    <submittedName>
        <fullName evidence="1">Uncharacterized protein</fullName>
    </submittedName>
</protein>
<proteinExistence type="predicted"/>
<dbReference type="AlphaFoldDB" id="A0A8S1J276"/>
<sequence length="164" mass="18475">MFHTDGVLTDDTTILAFDVLPPGATDFRHLAKQVRKSTRRKVHSWKDILSILTYPLQDGSQEPLSLYTDIDVYTHYPRITSRGVAMYRMNKERYCALWVPPKAVHPVRYDSTMVDLMNDLQLEDGGRCLSEPAEGLIEQDGVAGGRMEARVGKDGGKVKVGRRP</sequence>
<gene>
    <name evidence="1" type="ORF">OSTQU699_LOCUS6525</name>
</gene>
<dbReference type="EMBL" id="CAJHUC010001449">
    <property type="protein sequence ID" value="CAD7701169.1"/>
    <property type="molecule type" value="Genomic_DNA"/>
</dbReference>
<keyword evidence="2" id="KW-1185">Reference proteome</keyword>
<accession>A0A8S1J276</accession>
<evidence type="ECO:0000313" key="1">
    <source>
        <dbReference type="EMBL" id="CAD7701169.1"/>
    </source>
</evidence>
<comment type="caution">
    <text evidence="1">The sequence shown here is derived from an EMBL/GenBank/DDBJ whole genome shotgun (WGS) entry which is preliminary data.</text>
</comment>
<dbReference type="OrthoDB" id="10264738at2759"/>